<reference evidence="2" key="1">
    <citation type="submission" date="2022-07" db="EMBL/GenBank/DDBJ databases">
        <authorList>
            <person name="Macas J."/>
            <person name="Novak P."/>
            <person name="Neumann P."/>
        </authorList>
    </citation>
    <scope>NUCLEOTIDE SEQUENCE</scope>
</reference>
<proteinExistence type="predicted"/>
<dbReference type="PANTHER" id="PTHR31476">
    <property type="entry name" value="PROTEIN WHAT'S THIS FACTOR 1 HOMOLOG, CHLOROPLASTIC"/>
    <property type="match status" value="1"/>
</dbReference>
<dbReference type="Pfam" id="PF11955">
    <property type="entry name" value="PORR"/>
    <property type="match status" value="1"/>
</dbReference>
<dbReference type="AlphaFoldDB" id="A0A9P0ZCF0"/>
<gene>
    <name evidence="2" type="ORF">CEURO_LOCUS13952</name>
</gene>
<sequence>MTSLLTEEDLGADHLWRPRLKSGGEKEYTERWLSEFKVKCAFPINFPTGFKKGAGFKEKLNNWQRISYIKPYEKTNIVNVRSCGGVERYEKRAVGIIHELLSLTVEKMVRVERLAHFRKDLGIEVNIRELFDSQIVYLREAYDSKGCLIEPNRIYNVRKKVGGNLTGKPKY</sequence>
<dbReference type="Proteomes" id="UP001152484">
    <property type="component" value="Unassembled WGS sequence"/>
</dbReference>
<protein>
    <recommendedName>
        <fullName evidence="1">PORR domain-containing protein</fullName>
    </recommendedName>
</protein>
<dbReference type="PANTHER" id="PTHR31476:SF12">
    <property type="entry name" value="UBIQUITIN CARBOXYL-TERMINAL HYDROLASE FAMILY PROTEIN"/>
    <property type="match status" value="1"/>
</dbReference>
<dbReference type="EMBL" id="CAMAPE010000035">
    <property type="protein sequence ID" value="CAH9097672.1"/>
    <property type="molecule type" value="Genomic_DNA"/>
</dbReference>
<evidence type="ECO:0000313" key="3">
    <source>
        <dbReference type="Proteomes" id="UP001152484"/>
    </source>
</evidence>
<dbReference type="InterPro" id="IPR045040">
    <property type="entry name" value="PORR_fam"/>
</dbReference>
<comment type="caution">
    <text evidence="2">The sequence shown here is derived from an EMBL/GenBank/DDBJ whole genome shotgun (WGS) entry which is preliminary data.</text>
</comment>
<evidence type="ECO:0000313" key="2">
    <source>
        <dbReference type="EMBL" id="CAH9097672.1"/>
    </source>
</evidence>
<evidence type="ECO:0000259" key="1">
    <source>
        <dbReference type="Pfam" id="PF11955"/>
    </source>
</evidence>
<accession>A0A9P0ZCF0</accession>
<feature type="domain" description="PORR" evidence="1">
    <location>
        <begin position="26"/>
        <end position="161"/>
    </location>
</feature>
<dbReference type="InterPro" id="IPR021099">
    <property type="entry name" value="PORR_domain"/>
</dbReference>
<organism evidence="2 3">
    <name type="scientific">Cuscuta europaea</name>
    <name type="common">European dodder</name>
    <dbReference type="NCBI Taxonomy" id="41803"/>
    <lineage>
        <taxon>Eukaryota</taxon>
        <taxon>Viridiplantae</taxon>
        <taxon>Streptophyta</taxon>
        <taxon>Embryophyta</taxon>
        <taxon>Tracheophyta</taxon>
        <taxon>Spermatophyta</taxon>
        <taxon>Magnoliopsida</taxon>
        <taxon>eudicotyledons</taxon>
        <taxon>Gunneridae</taxon>
        <taxon>Pentapetalae</taxon>
        <taxon>asterids</taxon>
        <taxon>lamiids</taxon>
        <taxon>Solanales</taxon>
        <taxon>Convolvulaceae</taxon>
        <taxon>Cuscuteae</taxon>
        <taxon>Cuscuta</taxon>
        <taxon>Cuscuta subgen. Cuscuta</taxon>
    </lineage>
</organism>
<dbReference type="GO" id="GO:0003723">
    <property type="term" value="F:RNA binding"/>
    <property type="evidence" value="ECO:0007669"/>
    <property type="project" value="InterPro"/>
</dbReference>
<keyword evidence="3" id="KW-1185">Reference proteome</keyword>
<name>A0A9P0ZCF0_CUSEU</name>
<dbReference type="OrthoDB" id="1551582at2759"/>